<keyword evidence="3 7" id="KW-0689">Ribosomal protein</keyword>
<dbReference type="GO" id="GO:0006412">
    <property type="term" value="P:translation"/>
    <property type="evidence" value="ECO:0007669"/>
    <property type="project" value="UniProtKB-UniRule"/>
</dbReference>
<keyword evidence="7" id="KW-0699">rRNA-binding</keyword>
<evidence type="ECO:0000256" key="6">
    <source>
        <dbReference type="ARBA" id="ARBA00047110"/>
    </source>
</evidence>
<dbReference type="InterPro" id="IPR018271">
    <property type="entry name" value="Ribosomal_uS14_CS"/>
</dbReference>
<evidence type="ECO:0000256" key="3">
    <source>
        <dbReference type="ARBA" id="ARBA00022980"/>
    </source>
</evidence>
<evidence type="ECO:0000313" key="9">
    <source>
        <dbReference type="Proteomes" id="UP000319342"/>
    </source>
</evidence>
<comment type="function">
    <text evidence="1 7">Binds 16S rRNA, required for the assembly of 30S particles and may also be responsible for determining the conformation of the 16S rRNA at the A site.</text>
</comment>
<dbReference type="Gene3D" id="1.10.287.1480">
    <property type="match status" value="1"/>
</dbReference>
<dbReference type="NCBIfam" id="NF006477">
    <property type="entry name" value="PRK08881.1"/>
    <property type="match status" value="1"/>
</dbReference>
<protein>
    <recommendedName>
        <fullName evidence="5 7">Small ribosomal subunit protein uS14</fullName>
    </recommendedName>
</protein>
<dbReference type="HAMAP" id="MF_00537">
    <property type="entry name" value="Ribosomal_uS14_1"/>
    <property type="match status" value="1"/>
</dbReference>
<dbReference type="GO" id="GO:0019843">
    <property type="term" value="F:rRNA binding"/>
    <property type="evidence" value="ECO:0007669"/>
    <property type="project" value="UniProtKB-UniRule"/>
</dbReference>
<dbReference type="OrthoDB" id="9810484at2"/>
<reference evidence="8 9" key="1">
    <citation type="submission" date="2019-02" db="EMBL/GenBank/DDBJ databases">
        <title>Deep-cultivation of Planctomycetes and their phenomic and genomic characterization uncovers novel biology.</title>
        <authorList>
            <person name="Wiegand S."/>
            <person name="Jogler M."/>
            <person name="Boedeker C."/>
            <person name="Pinto D."/>
            <person name="Vollmers J."/>
            <person name="Rivas-Marin E."/>
            <person name="Kohn T."/>
            <person name="Peeters S.H."/>
            <person name="Heuer A."/>
            <person name="Rast P."/>
            <person name="Oberbeckmann S."/>
            <person name="Bunk B."/>
            <person name="Jeske O."/>
            <person name="Meyerdierks A."/>
            <person name="Storesund J.E."/>
            <person name="Kallscheuer N."/>
            <person name="Luecker S."/>
            <person name="Lage O.M."/>
            <person name="Pohl T."/>
            <person name="Merkel B.J."/>
            <person name="Hornburger P."/>
            <person name="Mueller R.-W."/>
            <person name="Bruemmer F."/>
            <person name="Labrenz M."/>
            <person name="Spormann A.M."/>
            <person name="Op den Camp H."/>
            <person name="Overmann J."/>
            <person name="Amann R."/>
            <person name="Jetten M.S.M."/>
            <person name="Mascher T."/>
            <person name="Medema M.H."/>
            <person name="Devos D.P."/>
            <person name="Kaster A.-K."/>
            <person name="Ovreas L."/>
            <person name="Rohde M."/>
            <person name="Galperin M.Y."/>
            <person name="Jogler C."/>
        </authorList>
    </citation>
    <scope>NUCLEOTIDE SEQUENCE [LARGE SCALE GENOMIC DNA]</scope>
    <source>
        <strain evidence="8 9">Pla163</strain>
    </source>
</reference>
<comment type="subunit">
    <text evidence="6 7">Part of the 30S ribosomal subunit. Contacts proteins S3 and S10.</text>
</comment>
<dbReference type="InterPro" id="IPR001209">
    <property type="entry name" value="Ribosomal_uS14"/>
</dbReference>
<evidence type="ECO:0000256" key="1">
    <source>
        <dbReference type="ARBA" id="ARBA00003686"/>
    </source>
</evidence>
<dbReference type="SUPFAM" id="SSF57716">
    <property type="entry name" value="Glucocorticoid receptor-like (DNA-binding domain)"/>
    <property type="match status" value="1"/>
</dbReference>
<sequence length="101" mass="11601">MAKKSLIAKEEHRRRKVELAADRRAELTKIIRDPEADIDDKDAAYLKLAKLGNNSSKVRLHLRCAITGRSRGNYRRFGICRNKFRELALLGQIPGVRKASW</sequence>
<dbReference type="PROSITE" id="PS00527">
    <property type="entry name" value="RIBOSOMAL_S14"/>
    <property type="match status" value="1"/>
</dbReference>
<dbReference type="Proteomes" id="UP000319342">
    <property type="component" value="Chromosome"/>
</dbReference>
<comment type="similarity">
    <text evidence="2 7">Belongs to the universal ribosomal protein uS14 family.</text>
</comment>
<keyword evidence="7" id="KW-0694">RNA-binding</keyword>
<dbReference type="GO" id="GO:0005737">
    <property type="term" value="C:cytoplasm"/>
    <property type="evidence" value="ECO:0007669"/>
    <property type="project" value="UniProtKB-ARBA"/>
</dbReference>
<dbReference type="FunFam" id="1.10.287.1480:FF:000001">
    <property type="entry name" value="30S ribosomal protein S14"/>
    <property type="match status" value="1"/>
</dbReference>
<evidence type="ECO:0000256" key="7">
    <source>
        <dbReference type="HAMAP-Rule" id="MF_00537"/>
    </source>
</evidence>
<dbReference type="AlphaFoldDB" id="A0A518D2F0"/>
<evidence type="ECO:0000256" key="4">
    <source>
        <dbReference type="ARBA" id="ARBA00023274"/>
    </source>
</evidence>
<evidence type="ECO:0000256" key="5">
    <source>
        <dbReference type="ARBA" id="ARBA00035167"/>
    </source>
</evidence>
<name>A0A518D2F0_9BACT</name>
<organism evidence="8 9">
    <name type="scientific">Rohdeia mirabilis</name>
    <dbReference type="NCBI Taxonomy" id="2528008"/>
    <lineage>
        <taxon>Bacteria</taxon>
        <taxon>Pseudomonadati</taxon>
        <taxon>Planctomycetota</taxon>
        <taxon>Planctomycetia</taxon>
        <taxon>Planctomycetia incertae sedis</taxon>
        <taxon>Rohdeia</taxon>
    </lineage>
</organism>
<dbReference type="EMBL" id="CP036290">
    <property type="protein sequence ID" value="QDU85629.1"/>
    <property type="molecule type" value="Genomic_DNA"/>
</dbReference>
<dbReference type="Pfam" id="PF00253">
    <property type="entry name" value="Ribosomal_S14"/>
    <property type="match status" value="1"/>
</dbReference>
<proteinExistence type="inferred from homology"/>
<dbReference type="PANTHER" id="PTHR19836:SF19">
    <property type="entry name" value="SMALL RIBOSOMAL SUBUNIT PROTEIN US14M"/>
    <property type="match status" value="1"/>
</dbReference>
<dbReference type="InterPro" id="IPR023036">
    <property type="entry name" value="Ribosomal_uS14_bac/plastid"/>
</dbReference>
<dbReference type="PANTHER" id="PTHR19836">
    <property type="entry name" value="30S RIBOSOMAL PROTEIN S14"/>
    <property type="match status" value="1"/>
</dbReference>
<evidence type="ECO:0000256" key="2">
    <source>
        <dbReference type="ARBA" id="ARBA00009083"/>
    </source>
</evidence>
<dbReference type="RefSeq" id="WP_145189342.1">
    <property type="nucleotide sequence ID" value="NZ_CP036290.1"/>
</dbReference>
<keyword evidence="9" id="KW-1185">Reference proteome</keyword>
<gene>
    <name evidence="7 8" type="primary">rpsN</name>
    <name evidence="8" type="ORF">Pla163_27610</name>
</gene>
<evidence type="ECO:0000313" key="8">
    <source>
        <dbReference type="EMBL" id="QDU85629.1"/>
    </source>
</evidence>
<dbReference type="GO" id="GO:0015935">
    <property type="term" value="C:small ribosomal subunit"/>
    <property type="evidence" value="ECO:0007669"/>
    <property type="project" value="TreeGrafter"/>
</dbReference>
<accession>A0A518D2F0</accession>
<dbReference type="GO" id="GO:0003735">
    <property type="term" value="F:structural constituent of ribosome"/>
    <property type="evidence" value="ECO:0007669"/>
    <property type="project" value="InterPro"/>
</dbReference>
<keyword evidence="4 7" id="KW-0687">Ribonucleoprotein</keyword>